<evidence type="ECO:0000256" key="1">
    <source>
        <dbReference type="SAM" id="Phobius"/>
    </source>
</evidence>
<accession>A0A8H9C7Z0</accession>
<evidence type="ECO:0000313" key="3">
    <source>
        <dbReference type="Proteomes" id="UP000663508"/>
    </source>
</evidence>
<keyword evidence="1" id="KW-1133">Transmembrane helix</keyword>
<dbReference type="AlphaFoldDB" id="A0A8H9C7Z0"/>
<organism evidence="2 3">
    <name type="scientific">Methylobacterium indicum</name>
    <dbReference type="NCBI Taxonomy" id="1775910"/>
    <lineage>
        <taxon>Bacteria</taxon>
        <taxon>Pseudomonadati</taxon>
        <taxon>Pseudomonadota</taxon>
        <taxon>Alphaproteobacteria</taxon>
        <taxon>Hyphomicrobiales</taxon>
        <taxon>Methylobacteriaceae</taxon>
        <taxon>Methylobacterium</taxon>
    </lineage>
</organism>
<reference evidence="2" key="1">
    <citation type="submission" date="2020-11" db="EMBL/GenBank/DDBJ databases">
        <title>Complete genome sequence of a novel pathogenic Methylobacterium strain isolated from rice in Vietnam.</title>
        <authorList>
            <person name="Lai K."/>
            <person name="Okazaki S."/>
            <person name="Higashi K."/>
            <person name="Mori H."/>
            <person name="Toyoda A."/>
            <person name="Kurokawa K."/>
        </authorList>
    </citation>
    <scope>NUCLEOTIDE SEQUENCE</scope>
    <source>
        <strain evidence="2">VL1</strain>
    </source>
</reference>
<evidence type="ECO:0000313" key="2">
    <source>
        <dbReference type="EMBL" id="BCM84830.1"/>
    </source>
</evidence>
<sequence length="216" mass="22341">MPRVSALYIGEPPLAAREQARRPAGVVVRPALRIVNRREVRSVILHEAPYPVMRLPSSSTAVAGLAAALALALRADPVCLALLVVWRGLAHRASPGSVGEGPWLRVALALAFAWRMPGWPAAALLASLLLEIAAARLAGWLAARRGIALPGLELHTLILAGGRAADTVAALVLAAAILLPERAAPLVAALAGLIAMGAIARASLAVVLVRGVRDEA</sequence>
<name>A0A8H9C7Z0_9HYPH</name>
<proteinExistence type="predicted"/>
<dbReference type="Proteomes" id="UP000663508">
    <property type="component" value="Chromosome"/>
</dbReference>
<dbReference type="KEGG" id="mind:mvi_32910"/>
<dbReference type="EMBL" id="AP024145">
    <property type="protein sequence ID" value="BCM84830.1"/>
    <property type="molecule type" value="Genomic_DNA"/>
</dbReference>
<keyword evidence="1" id="KW-0472">Membrane</keyword>
<keyword evidence="1" id="KW-0812">Transmembrane</keyword>
<feature type="transmembrane region" description="Helical" evidence="1">
    <location>
        <begin position="185"/>
        <end position="209"/>
    </location>
</feature>
<gene>
    <name evidence="2" type="ORF">mvi_32910</name>
</gene>
<protein>
    <submittedName>
        <fullName evidence="2">Uncharacterized protein</fullName>
    </submittedName>
</protein>